<keyword evidence="2" id="KW-1185">Reference proteome</keyword>
<dbReference type="Proteomes" id="UP001066276">
    <property type="component" value="Chromosome 6"/>
</dbReference>
<evidence type="ECO:0000313" key="2">
    <source>
        <dbReference type="Proteomes" id="UP001066276"/>
    </source>
</evidence>
<comment type="caution">
    <text evidence="1">The sequence shown here is derived from an EMBL/GenBank/DDBJ whole genome shotgun (WGS) entry which is preliminary data.</text>
</comment>
<protein>
    <submittedName>
        <fullName evidence="1">Uncharacterized protein</fullName>
    </submittedName>
</protein>
<evidence type="ECO:0000313" key="1">
    <source>
        <dbReference type="EMBL" id="KAJ1138647.1"/>
    </source>
</evidence>
<reference evidence="1" key="1">
    <citation type="journal article" date="2022" name="bioRxiv">
        <title>Sequencing and chromosome-scale assembly of the giantPleurodeles waltlgenome.</title>
        <authorList>
            <person name="Brown T."/>
            <person name="Elewa A."/>
            <person name="Iarovenko S."/>
            <person name="Subramanian E."/>
            <person name="Araus A.J."/>
            <person name="Petzold A."/>
            <person name="Susuki M."/>
            <person name="Suzuki K.-i.T."/>
            <person name="Hayashi T."/>
            <person name="Toyoda A."/>
            <person name="Oliveira C."/>
            <person name="Osipova E."/>
            <person name="Leigh N.D."/>
            <person name="Simon A."/>
            <person name="Yun M.H."/>
        </authorList>
    </citation>
    <scope>NUCLEOTIDE SEQUENCE</scope>
    <source>
        <strain evidence="1">20211129_DDA</strain>
        <tissue evidence="1">Liver</tissue>
    </source>
</reference>
<dbReference type="EMBL" id="JANPWB010000010">
    <property type="protein sequence ID" value="KAJ1138647.1"/>
    <property type="molecule type" value="Genomic_DNA"/>
</dbReference>
<accession>A0AAV7QH64</accession>
<sequence>MLAFTLVAGVVYSRPRGRLAMRRVNRREEGEWCDRRVLLCWGAEVRPGSGALAAETRPGRGALGAEVCPGKGALGRLARAPCFA</sequence>
<gene>
    <name evidence="1" type="ORF">NDU88_005028</name>
</gene>
<name>A0AAV7QH64_PLEWA</name>
<dbReference type="AlphaFoldDB" id="A0AAV7QH64"/>
<proteinExistence type="predicted"/>
<organism evidence="1 2">
    <name type="scientific">Pleurodeles waltl</name>
    <name type="common">Iberian ribbed newt</name>
    <dbReference type="NCBI Taxonomy" id="8319"/>
    <lineage>
        <taxon>Eukaryota</taxon>
        <taxon>Metazoa</taxon>
        <taxon>Chordata</taxon>
        <taxon>Craniata</taxon>
        <taxon>Vertebrata</taxon>
        <taxon>Euteleostomi</taxon>
        <taxon>Amphibia</taxon>
        <taxon>Batrachia</taxon>
        <taxon>Caudata</taxon>
        <taxon>Salamandroidea</taxon>
        <taxon>Salamandridae</taxon>
        <taxon>Pleurodelinae</taxon>
        <taxon>Pleurodeles</taxon>
    </lineage>
</organism>